<dbReference type="PANTHER" id="PTHR18964">
    <property type="entry name" value="ROK (REPRESSOR, ORF, KINASE) FAMILY"/>
    <property type="match status" value="1"/>
</dbReference>
<name>A0ABZ1XGC1_9ACTN</name>
<evidence type="ECO:0000313" key="4">
    <source>
        <dbReference type="Proteomes" id="UP001432060"/>
    </source>
</evidence>
<accession>A0ABZ1XGC1</accession>
<gene>
    <name evidence="3" type="ORF">OG515_06220</name>
</gene>
<dbReference type="InterPro" id="IPR000600">
    <property type="entry name" value="ROK"/>
</dbReference>
<dbReference type="RefSeq" id="WP_329396457.1">
    <property type="nucleotide sequence ID" value="NZ_CP109019.1"/>
</dbReference>
<feature type="region of interest" description="Disordered" evidence="2">
    <location>
        <begin position="423"/>
        <end position="447"/>
    </location>
</feature>
<keyword evidence="4" id="KW-1185">Reference proteome</keyword>
<comment type="similarity">
    <text evidence="1">Belongs to the ROK (NagC/XylR) family.</text>
</comment>
<evidence type="ECO:0000313" key="3">
    <source>
        <dbReference type="EMBL" id="WUT81833.1"/>
    </source>
</evidence>
<organism evidence="3 4">
    <name type="scientific">Streptomyces melanogenes</name>
    <dbReference type="NCBI Taxonomy" id="67326"/>
    <lineage>
        <taxon>Bacteria</taxon>
        <taxon>Bacillati</taxon>
        <taxon>Actinomycetota</taxon>
        <taxon>Actinomycetes</taxon>
        <taxon>Kitasatosporales</taxon>
        <taxon>Streptomycetaceae</taxon>
        <taxon>Streptomyces</taxon>
    </lineage>
</organism>
<dbReference type="PANTHER" id="PTHR18964:SF149">
    <property type="entry name" value="BIFUNCTIONAL UDP-N-ACETYLGLUCOSAMINE 2-EPIMERASE_N-ACETYLMANNOSAMINE KINASE"/>
    <property type="match status" value="1"/>
</dbReference>
<dbReference type="Proteomes" id="UP001432060">
    <property type="component" value="Chromosome"/>
</dbReference>
<dbReference type="Pfam" id="PF00480">
    <property type="entry name" value="ROK"/>
    <property type="match status" value="1"/>
</dbReference>
<dbReference type="Gene3D" id="3.30.420.40">
    <property type="match status" value="2"/>
</dbReference>
<proteinExistence type="inferred from homology"/>
<sequence>MAMPNRRTVRDLRRDNRTAVLQRLYFDGPTSRQALGPATGLSSGSISNVVTELATDGLLEDAGVVDSDGGRPRTLLRVARDSGHLIGVDVGETRVRVELFDLVMSELARADLPLESGGYDVDHIVGLIRDGVAAVLRDAALAPERLLGIGVGVPGIVDRSGPEGAVVHGQTIGWDAVPLEALLRTALAAELPPGVRLFVENGAKTLGQAEMWFGGGRGARDAVIVLFGSGVGACIVSDGQIYGGAHSSAAEWGHTTVHVRGRRCRCGAPGCLEAYAGAEALVARWREAGAALPDGIEEEAAVSALVAAAYPEEVGGEAGSAGGSDADPVARAVLDETAEYLGAGLSDLINLYNPERILIGGWAGLQLGPYILESVRAHATAYALRHPAERVTIELGRLGPDAVTVGAATLPLADFFARGGRRAPADGAPAVPEQPGWRASVEERAAR</sequence>
<dbReference type="SUPFAM" id="SSF53067">
    <property type="entry name" value="Actin-like ATPase domain"/>
    <property type="match status" value="1"/>
</dbReference>
<dbReference type="InterPro" id="IPR036388">
    <property type="entry name" value="WH-like_DNA-bd_sf"/>
</dbReference>
<dbReference type="InterPro" id="IPR036390">
    <property type="entry name" value="WH_DNA-bd_sf"/>
</dbReference>
<dbReference type="SUPFAM" id="SSF46785">
    <property type="entry name" value="Winged helix' DNA-binding domain"/>
    <property type="match status" value="1"/>
</dbReference>
<protein>
    <submittedName>
        <fullName evidence="3">ROK family protein</fullName>
    </submittedName>
</protein>
<dbReference type="InterPro" id="IPR043129">
    <property type="entry name" value="ATPase_NBD"/>
</dbReference>
<dbReference type="Gene3D" id="1.10.10.10">
    <property type="entry name" value="Winged helix-like DNA-binding domain superfamily/Winged helix DNA-binding domain"/>
    <property type="match status" value="1"/>
</dbReference>
<dbReference type="EMBL" id="CP109019">
    <property type="protein sequence ID" value="WUT81833.1"/>
    <property type="molecule type" value="Genomic_DNA"/>
</dbReference>
<reference evidence="3" key="1">
    <citation type="submission" date="2022-10" db="EMBL/GenBank/DDBJ databases">
        <title>The complete genomes of actinobacterial strains from the NBC collection.</title>
        <authorList>
            <person name="Joergensen T.S."/>
            <person name="Alvarez Arevalo M."/>
            <person name="Sterndorff E.B."/>
            <person name="Faurdal D."/>
            <person name="Vuksanovic O."/>
            <person name="Mourched A.-S."/>
            <person name="Charusanti P."/>
            <person name="Shaw S."/>
            <person name="Blin K."/>
            <person name="Weber T."/>
        </authorList>
    </citation>
    <scope>NUCLEOTIDE SEQUENCE</scope>
    <source>
        <strain evidence="3">NBC_00668</strain>
    </source>
</reference>
<evidence type="ECO:0000256" key="2">
    <source>
        <dbReference type="SAM" id="MobiDB-lite"/>
    </source>
</evidence>
<evidence type="ECO:0000256" key="1">
    <source>
        <dbReference type="ARBA" id="ARBA00006479"/>
    </source>
</evidence>